<keyword evidence="5 6" id="KW-0472">Membrane</keyword>
<evidence type="ECO:0000313" key="8">
    <source>
        <dbReference type="EMBL" id="SMY00139.1"/>
    </source>
</evidence>
<dbReference type="OrthoDB" id="5118998at2"/>
<evidence type="ECO:0000256" key="1">
    <source>
        <dbReference type="ARBA" id="ARBA00004651"/>
    </source>
</evidence>
<dbReference type="EMBL" id="FXZA01000044">
    <property type="protein sequence ID" value="SMY00139.1"/>
    <property type="molecule type" value="Genomic_DNA"/>
</dbReference>
<gene>
    <name evidence="8" type="ORF">BLIN101_03428</name>
</gene>
<reference evidence="8 9" key="1">
    <citation type="submission" date="2017-03" db="EMBL/GenBank/DDBJ databases">
        <authorList>
            <person name="Afonso C.L."/>
            <person name="Miller P.J."/>
            <person name="Scott M.A."/>
            <person name="Spackman E."/>
            <person name="Goraichik I."/>
            <person name="Dimitrov K.M."/>
            <person name="Suarez D.L."/>
            <person name="Swayne D.E."/>
        </authorList>
    </citation>
    <scope>NUCLEOTIDE SEQUENCE [LARGE SCALE GENOMIC DNA]</scope>
    <source>
        <strain evidence="8 9">Mu101</strain>
    </source>
</reference>
<name>A0A2H1KKH0_BRELN</name>
<feature type="transmembrane region" description="Helical" evidence="6">
    <location>
        <begin position="424"/>
        <end position="451"/>
    </location>
</feature>
<keyword evidence="2" id="KW-1003">Cell membrane</keyword>
<evidence type="ECO:0000256" key="3">
    <source>
        <dbReference type="ARBA" id="ARBA00022692"/>
    </source>
</evidence>
<accession>A0A2H1KKH0</accession>
<feature type="transmembrane region" description="Helical" evidence="6">
    <location>
        <begin position="394"/>
        <end position="418"/>
    </location>
</feature>
<feature type="transmembrane region" description="Helical" evidence="6">
    <location>
        <begin position="210"/>
        <end position="231"/>
    </location>
</feature>
<feature type="transmembrane region" description="Helical" evidence="6">
    <location>
        <begin position="73"/>
        <end position="96"/>
    </location>
</feature>
<dbReference type="Proteomes" id="UP000234498">
    <property type="component" value="Unassembled WGS sequence"/>
</dbReference>
<feature type="domain" description="ABC3 transporter permease C-terminal" evidence="7">
    <location>
        <begin position="92"/>
        <end position="193"/>
    </location>
</feature>
<sequence length="462" mass="48196">MSTHEARTGVSARRAGQRTALWLLIRPSRADASEIVLPVIAIAVITAVSIAVSTLANAFWFAPDPSGFGQYQILAVAMLAVMVVPVSTLGSSAARLSARRREDRLATLRLMGATPRWVRKVALVEAGLLALAGVLLGAALALPITPALALVPVAGNTLGIDRAILPPALVVVLASCVVLVALISAVASLKQVMISPLGVRMRQSAPRMHWLRLVIAALVVAGAVLVLQLTSASWGTVGITLALVLVIVSVMAVLNILGPFLVGRSAQRRLRRSDNAASLIAARTVLESPQAAWRQVSGVALASFIAVPAGSVLGFLDMVQNVSDAVTPEQIQFFGDIRTVVVAALAVSYLLVACSVGVTQAAAVMERRALYVSLDRLGMSQPVMHRSRRMAISIPLLVAAVVPAVIAAVLVIPVVGVSAVTAPLFLLTVIGCIVLGMLLVQLGVIATFPVLRRVLAAPERAL</sequence>
<proteinExistence type="predicted"/>
<feature type="transmembrane region" description="Helical" evidence="6">
    <location>
        <begin position="299"/>
        <end position="319"/>
    </location>
</feature>
<dbReference type="InterPro" id="IPR003838">
    <property type="entry name" value="ABC3_permease_C"/>
</dbReference>
<evidence type="ECO:0000256" key="5">
    <source>
        <dbReference type="ARBA" id="ARBA00023136"/>
    </source>
</evidence>
<feature type="transmembrane region" description="Helical" evidence="6">
    <location>
        <begin position="117"/>
        <end position="144"/>
    </location>
</feature>
<dbReference type="AlphaFoldDB" id="A0A2H1KKH0"/>
<dbReference type="Pfam" id="PF02687">
    <property type="entry name" value="FtsX"/>
    <property type="match status" value="1"/>
</dbReference>
<feature type="transmembrane region" description="Helical" evidence="6">
    <location>
        <begin position="237"/>
        <end position="262"/>
    </location>
</feature>
<keyword evidence="4 6" id="KW-1133">Transmembrane helix</keyword>
<protein>
    <submittedName>
        <fullName evidence="8">FtsX-like permease family protein</fullName>
    </submittedName>
</protein>
<dbReference type="GO" id="GO:0005886">
    <property type="term" value="C:plasma membrane"/>
    <property type="evidence" value="ECO:0007669"/>
    <property type="project" value="UniProtKB-SubCell"/>
</dbReference>
<keyword evidence="3 6" id="KW-0812">Transmembrane</keyword>
<evidence type="ECO:0000256" key="2">
    <source>
        <dbReference type="ARBA" id="ARBA00022475"/>
    </source>
</evidence>
<comment type="subcellular location">
    <subcellularLocation>
        <location evidence="1">Cell membrane</location>
        <topology evidence="1">Multi-pass membrane protein</topology>
    </subcellularLocation>
</comment>
<evidence type="ECO:0000259" key="7">
    <source>
        <dbReference type="Pfam" id="PF02687"/>
    </source>
</evidence>
<feature type="transmembrane region" description="Helical" evidence="6">
    <location>
        <begin position="35"/>
        <end position="61"/>
    </location>
</feature>
<feature type="transmembrane region" description="Helical" evidence="6">
    <location>
        <begin position="339"/>
        <end position="358"/>
    </location>
</feature>
<feature type="transmembrane region" description="Helical" evidence="6">
    <location>
        <begin position="164"/>
        <end position="189"/>
    </location>
</feature>
<organism evidence="8 9">
    <name type="scientific">Brevibacterium linens</name>
    <dbReference type="NCBI Taxonomy" id="1703"/>
    <lineage>
        <taxon>Bacteria</taxon>
        <taxon>Bacillati</taxon>
        <taxon>Actinomycetota</taxon>
        <taxon>Actinomycetes</taxon>
        <taxon>Micrococcales</taxon>
        <taxon>Brevibacteriaceae</taxon>
        <taxon>Brevibacterium</taxon>
    </lineage>
</organism>
<evidence type="ECO:0000256" key="4">
    <source>
        <dbReference type="ARBA" id="ARBA00022989"/>
    </source>
</evidence>
<evidence type="ECO:0000256" key="6">
    <source>
        <dbReference type="SAM" id="Phobius"/>
    </source>
</evidence>
<evidence type="ECO:0000313" key="9">
    <source>
        <dbReference type="Proteomes" id="UP000234498"/>
    </source>
</evidence>